<organism evidence="1 2">
    <name type="scientific">Pseudomonas putida</name>
    <name type="common">Arthrobacter siderocapsulatus</name>
    <dbReference type="NCBI Taxonomy" id="303"/>
    <lineage>
        <taxon>Bacteria</taxon>
        <taxon>Pseudomonadati</taxon>
        <taxon>Pseudomonadota</taxon>
        <taxon>Gammaproteobacteria</taxon>
        <taxon>Pseudomonadales</taxon>
        <taxon>Pseudomonadaceae</taxon>
        <taxon>Pseudomonas</taxon>
    </lineage>
</organism>
<gene>
    <name evidence="1" type="ORF">B7H17_06785</name>
</gene>
<dbReference type="AlphaFoldDB" id="A0A1X0Z5E4"/>
<comment type="caution">
    <text evidence="1">The sequence shown here is derived from an EMBL/GenBank/DDBJ whole genome shotgun (WGS) entry which is preliminary data.</text>
</comment>
<accession>A0A1X0Z5E4</accession>
<proteinExistence type="predicted"/>
<dbReference type="Proteomes" id="UP000193675">
    <property type="component" value="Unassembled WGS sequence"/>
</dbReference>
<evidence type="ECO:0000313" key="1">
    <source>
        <dbReference type="EMBL" id="ORL66034.1"/>
    </source>
</evidence>
<dbReference type="RefSeq" id="WP_084852216.1">
    <property type="nucleotide sequence ID" value="NZ_CP143525.1"/>
</dbReference>
<reference evidence="1 2" key="1">
    <citation type="submission" date="2017-04" db="EMBL/GenBank/DDBJ databases">
        <title>Presence of VIM-2 positive Pseudomonas species in chickens and their surrounding environment.</title>
        <authorList>
            <person name="Zhang R."/>
        </authorList>
    </citation>
    <scope>NUCLEOTIDE SEQUENCE [LARGE SCALE GENOMIC DNA]</scope>
    <source>
        <strain evidence="1 2">DZ-C18</strain>
    </source>
</reference>
<dbReference type="EMBL" id="NBWC01000008">
    <property type="protein sequence ID" value="ORL66034.1"/>
    <property type="molecule type" value="Genomic_DNA"/>
</dbReference>
<evidence type="ECO:0000313" key="2">
    <source>
        <dbReference type="Proteomes" id="UP000193675"/>
    </source>
</evidence>
<protein>
    <submittedName>
        <fullName evidence="1">Uncharacterized protein</fullName>
    </submittedName>
</protein>
<sequence>MSDIKISGPADVKEVSDLIIGSFDEQIRVYAGYEENVASIKAEISPISIDEYQKAYIEDLDDSADPFSEEAFRADYDRYVKELQDELKDSLQEVYEEYSSIKGAVVMTKPGRHGYFEFAMCRYPTEDAEETVQPYEWRSRLIDGHGKTLALSYGSYYMAEGGSNAREMPYLADIYSSQELQVVSKYLERLSEEADEECGDEGIGFDKFDLADMQLEAGGIFLVQYLKRDLTRIDLKGVGFEVLRYAVECIRNQLDEDMAISVGVFYNLYMQVDTSYLRDPTPNFIKKLNSFVEGVNCISGVELIDFWNDQGMSRNESHP</sequence>
<name>A0A1X0Z5E4_PSEPU</name>